<organism evidence="2 3">
    <name type="scientific">Allacma fusca</name>
    <dbReference type="NCBI Taxonomy" id="39272"/>
    <lineage>
        <taxon>Eukaryota</taxon>
        <taxon>Metazoa</taxon>
        <taxon>Ecdysozoa</taxon>
        <taxon>Arthropoda</taxon>
        <taxon>Hexapoda</taxon>
        <taxon>Collembola</taxon>
        <taxon>Symphypleona</taxon>
        <taxon>Sminthuridae</taxon>
        <taxon>Allacma</taxon>
    </lineage>
</organism>
<evidence type="ECO:0000313" key="2">
    <source>
        <dbReference type="EMBL" id="CAG7816626.1"/>
    </source>
</evidence>
<reference evidence="2" key="1">
    <citation type="submission" date="2021-06" db="EMBL/GenBank/DDBJ databases">
        <authorList>
            <person name="Hodson N. C."/>
            <person name="Mongue J. A."/>
            <person name="Jaron S. K."/>
        </authorList>
    </citation>
    <scope>NUCLEOTIDE SEQUENCE</scope>
</reference>
<accession>A0A8J2P6R7</accession>
<dbReference type="AlphaFoldDB" id="A0A8J2P6R7"/>
<feature type="non-terminal residue" evidence="2">
    <location>
        <position position="1"/>
    </location>
</feature>
<name>A0A8J2P6R7_9HEXA</name>
<proteinExistence type="predicted"/>
<dbReference type="OrthoDB" id="6609483at2759"/>
<keyword evidence="3" id="KW-1185">Reference proteome</keyword>
<protein>
    <recommendedName>
        <fullName evidence="1">DUF4806 domain-containing protein</fullName>
    </recommendedName>
</protein>
<gene>
    <name evidence="2" type="ORF">AFUS01_LOCUS27239</name>
</gene>
<evidence type="ECO:0000259" key="1">
    <source>
        <dbReference type="Pfam" id="PF16064"/>
    </source>
</evidence>
<evidence type="ECO:0000313" key="3">
    <source>
        <dbReference type="Proteomes" id="UP000708208"/>
    </source>
</evidence>
<dbReference type="InterPro" id="IPR032071">
    <property type="entry name" value="DUF4806"/>
</dbReference>
<comment type="caution">
    <text evidence="2">The sequence shown here is derived from an EMBL/GenBank/DDBJ whole genome shotgun (WGS) entry which is preliminary data.</text>
</comment>
<dbReference type="Pfam" id="PF16064">
    <property type="entry name" value="DUF4806"/>
    <property type="match status" value="1"/>
</dbReference>
<dbReference type="PANTHER" id="PTHR34153:SF2">
    <property type="entry name" value="SI:CH211-262H13.3-RELATED"/>
    <property type="match status" value="1"/>
</dbReference>
<dbReference type="EMBL" id="CAJVCH010374553">
    <property type="protein sequence ID" value="CAG7816626.1"/>
    <property type="molecule type" value="Genomic_DNA"/>
</dbReference>
<dbReference type="Proteomes" id="UP000708208">
    <property type="component" value="Unassembled WGS sequence"/>
</dbReference>
<feature type="domain" description="DUF4806" evidence="1">
    <location>
        <begin position="119"/>
        <end position="186"/>
    </location>
</feature>
<dbReference type="PANTHER" id="PTHR34153">
    <property type="entry name" value="SI:CH211-262H13.3-RELATED-RELATED"/>
    <property type="match status" value="1"/>
</dbReference>
<sequence>GRSNPEILSLPDPPIDFNVFKTTENSDPSVVSSNEEPLASISKGFTFKPIDLNDLGIPTPILSKGLNLDSTPKSIQDVKDRSHRAKDEIGAAGSDLLVRQEISNLQQLITRNFSIIRINQDSILEEFDSRLAEKSAFRSSVVTKLGLVGGTNLVQKVNNVIGKLMSDEVCGNYTYYGRAIKKTFSVLNVNATIIDAVRHNFAAPASEVDIRKAIMTFLQHAPDRIKYKTKSKRQLVILAFYFFINY</sequence>